<gene>
    <name evidence="1" type="ORF">DY218_19540</name>
</gene>
<protein>
    <submittedName>
        <fullName evidence="1">Uncharacterized protein</fullName>
    </submittedName>
</protein>
<organism evidence="1 2">
    <name type="scientific">Streptomyces triticagri</name>
    <dbReference type="NCBI Taxonomy" id="2293568"/>
    <lineage>
        <taxon>Bacteria</taxon>
        <taxon>Bacillati</taxon>
        <taxon>Actinomycetota</taxon>
        <taxon>Actinomycetes</taxon>
        <taxon>Kitasatosporales</taxon>
        <taxon>Streptomycetaceae</taxon>
        <taxon>Streptomyces</taxon>
    </lineage>
</organism>
<proteinExistence type="predicted"/>
<keyword evidence="2" id="KW-1185">Reference proteome</keyword>
<dbReference type="EMBL" id="QUAK01000105">
    <property type="protein sequence ID" value="RFU85028.1"/>
    <property type="molecule type" value="Genomic_DNA"/>
</dbReference>
<dbReference type="RefSeq" id="WP_128557361.1">
    <property type="nucleotide sequence ID" value="NZ_QUAK01000105.1"/>
</dbReference>
<evidence type="ECO:0000313" key="1">
    <source>
        <dbReference type="EMBL" id="RFU85028.1"/>
    </source>
</evidence>
<dbReference type="Proteomes" id="UP000263094">
    <property type="component" value="Unassembled WGS sequence"/>
</dbReference>
<name>A0A372M275_9ACTN</name>
<reference evidence="1 2" key="1">
    <citation type="submission" date="2018-08" db="EMBL/GenBank/DDBJ databases">
        <title>Isolation, diversity and antifungal activity of Actinobacteria from wheat.</title>
        <authorList>
            <person name="Han C."/>
        </authorList>
    </citation>
    <scope>NUCLEOTIDE SEQUENCE [LARGE SCALE GENOMIC DNA]</scope>
    <source>
        <strain evidence="1 2">NEAU-YY421</strain>
    </source>
</reference>
<comment type="caution">
    <text evidence="1">The sequence shown here is derived from an EMBL/GenBank/DDBJ whole genome shotgun (WGS) entry which is preliminary data.</text>
</comment>
<evidence type="ECO:0000313" key="2">
    <source>
        <dbReference type="Proteomes" id="UP000263094"/>
    </source>
</evidence>
<accession>A0A372M275</accession>
<sequence>MRDAGGAVLGMRHLGGAELPRDGWTQFALPVIELARGRKYAIEVEQVAGGKAAYEFPVNGDGLLLRTGLDMHRERDRSLILQWYRDAADAIADIREETGDRDARAVRLLDRAERALAGHRPREAYELAIKADTLRFPVLYQVHAGRRGGFEPFPLDADADVDADVDLTAHDAGHGLEFQVYGYGSGRVDFTVRGLGTRPEVTVDGRPVPTRPRPSGATFCVELTGGDGGQRGDGHTVRIRN</sequence>
<dbReference type="AlphaFoldDB" id="A0A372M275"/>